<dbReference type="EMBL" id="CP011309">
    <property type="protein sequence ID" value="AKF28220.1"/>
    <property type="molecule type" value="Genomic_DNA"/>
</dbReference>
<dbReference type="HOGENOM" id="CLU_2407511_0_0_11"/>
<protein>
    <submittedName>
        <fullName evidence="1">Uncharacterized protein</fullName>
    </submittedName>
</protein>
<dbReference type="PATRIC" id="fig|92706.3.peg.2517"/>
<name>A0A0F6WR70_9CORY</name>
<gene>
    <name evidence="1" type="ORF">YH66_12030</name>
</gene>
<evidence type="ECO:0000313" key="1">
    <source>
        <dbReference type="EMBL" id="AKF28220.1"/>
    </source>
</evidence>
<keyword evidence="2" id="KW-1185">Reference proteome</keyword>
<evidence type="ECO:0000313" key="2">
    <source>
        <dbReference type="Proteomes" id="UP000034037"/>
    </source>
</evidence>
<sequence>MVYYIGAIGLGIVRIGKTVNLSQMMRKIKAFSPGVNPVLLAWEYGGTTLLHKREESFNRDSRVASGWYALTPEINKWILHLGSDQPNFPEQI</sequence>
<proteinExistence type="predicted"/>
<reference evidence="1 2" key="1">
    <citation type="submission" date="2015-04" db="EMBL/GenBank/DDBJ databases">
        <title>Complete Genome Sequence of Brevibacterium flavum ATCC 15168.</title>
        <authorList>
            <person name="Ahn J."/>
            <person name="Park G."/>
            <person name="Jeon W."/>
            <person name="Jang Y."/>
            <person name="Jang M."/>
            <person name="Lee H."/>
            <person name="Lee H."/>
        </authorList>
    </citation>
    <scope>NUCLEOTIDE SEQUENCE [LARGE SCALE GENOMIC DNA]</scope>
    <source>
        <strain evidence="1 2">ATCC 15168</strain>
    </source>
</reference>
<dbReference type="Proteomes" id="UP000034037">
    <property type="component" value="Chromosome"/>
</dbReference>
<accession>A0A0F6WR70</accession>
<organism evidence="1 2">
    <name type="scientific">[Brevibacterium] flavum</name>
    <dbReference type="NCBI Taxonomy" id="92706"/>
    <lineage>
        <taxon>Bacteria</taxon>
        <taxon>Bacillati</taxon>
        <taxon>Actinomycetota</taxon>
        <taxon>Actinomycetes</taxon>
        <taxon>Mycobacteriales</taxon>
        <taxon>Corynebacteriaceae</taxon>
        <taxon>Corynebacterium</taxon>
    </lineage>
</organism>
<dbReference type="AlphaFoldDB" id="A0A0F6WR70"/>